<dbReference type="GO" id="GO:0016491">
    <property type="term" value="F:oxidoreductase activity"/>
    <property type="evidence" value="ECO:0007669"/>
    <property type="project" value="TreeGrafter"/>
</dbReference>
<evidence type="ECO:0000313" key="3">
    <source>
        <dbReference type="EMBL" id="QNO47583.1"/>
    </source>
</evidence>
<dbReference type="AlphaFoldDB" id="A0A7G9YME1"/>
<dbReference type="PANTHER" id="PTHR35038">
    <property type="entry name" value="DISSIMILATORY SULFITE REDUCTASE SIRA"/>
    <property type="match status" value="1"/>
</dbReference>
<gene>
    <name evidence="4" type="ORF">CDCKMDEO_00020</name>
    <name evidence="3" type="ORF">HEDHIHPB_00012</name>
</gene>
<dbReference type="SUPFAM" id="SSF48695">
    <property type="entry name" value="Multiheme cytochromes"/>
    <property type="match status" value="1"/>
</dbReference>
<dbReference type="EMBL" id="MT631373">
    <property type="protein sequence ID" value="QNO49175.1"/>
    <property type="molecule type" value="Genomic_DNA"/>
</dbReference>
<dbReference type="InterPro" id="IPR051829">
    <property type="entry name" value="Multiheme_Cytochr_ET"/>
</dbReference>
<dbReference type="Gene3D" id="1.10.1130.10">
    <property type="entry name" value="Flavocytochrome C3, Chain A"/>
    <property type="match status" value="1"/>
</dbReference>
<keyword evidence="1" id="KW-0732">Signal</keyword>
<sequence length="317" mass="33918">MTSKFCTALLVVAILAVMSVSVAYGTEVETQFASLTLTADAVNCGDCHKDNPHIIHKQKLDLGKVTCEACHGEAFEIAIPQCIKCHSGPIHQVHIGAVTTEDCTFCHKELESVHYDVFGGKKLVCAHCHGDIVAVHGEGMDSCVKCHKSAPDIVKPVKSEGMTITCQVCHVYDDAASIHGELSDPTGCYKCHRTTENATVTEIPHNLHLPIGVTCEMCHIPSGTDIIIPQCSNCHDAVGIHLLSNIGVSDTGAACTVCHGRSPEKEVKETPTAAEATPTDEKPVEVEVVGSEDKSIPGFGMLLAVTALMLAVYRRRR</sequence>
<keyword evidence="2" id="KW-1133">Transmembrane helix</keyword>
<organism evidence="4">
    <name type="scientific">Candidatus Methanogaster sp. ANME-2c ERB4</name>
    <dbReference type="NCBI Taxonomy" id="2759911"/>
    <lineage>
        <taxon>Archaea</taxon>
        <taxon>Methanobacteriati</taxon>
        <taxon>Methanobacteriota</taxon>
        <taxon>Stenosarchaea group</taxon>
        <taxon>Methanomicrobia</taxon>
        <taxon>Methanosarcinales</taxon>
        <taxon>ANME-2 cluster</taxon>
        <taxon>Candidatus Methanogasteraceae</taxon>
        <taxon>Candidatus Methanogaster</taxon>
    </lineage>
</organism>
<dbReference type="PANTHER" id="PTHR35038:SF6">
    <property type="entry name" value="SURFACE LOCALIZED DECAHEME CYTOCHROME C LIPOPROTEIN"/>
    <property type="match status" value="1"/>
</dbReference>
<dbReference type="InterPro" id="IPR036280">
    <property type="entry name" value="Multihaem_cyt_sf"/>
</dbReference>
<feature type="transmembrane region" description="Helical" evidence="2">
    <location>
        <begin position="296"/>
        <end position="313"/>
    </location>
</feature>
<dbReference type="EMBL" id="MT631266">
    <property type="protein sequence ID" value="QNO47583.1"/>
    <property type="molecule type" value="Genomic_DNA"/>
</dbReference>
<name>A0A7G9YME1_9EURY</name>
<reference evidence="4" key="1">
    <citation type="submission" date="2020-06" db="EMBL/GenBank/DDBJ databases">
        <title>Unique genomic features of the anaerobic methanotrophic archaea.</title>
        <authorList>
            <person name="Chadwick G.L."/>
            <person name="Skennerton C.T."/>
            <person name="Laso-Perez R."/>
            <person name="Leu A.O."/>
            <person name="Speth D.R."/>
            <person name="Yu H."/>
            <person name="Morgan-Lang C."/>
            <person name="Hatzenpichler R."/>
            <person name="Goudeau D."/>
            <person name="Malmstrom R."/>
            <person name="Brazelton W.J."/>
            <person name="Woyke T."/>
            <person name="Hallam S.J."/>
            <person name="Tyson G.W."/>
            <person name="Wegener G."/>
            <person name="Boetius A."/>
            <person name="Orphan V."/>
        </authorList>
    </citation>
    <scope>NUCLEOTIDE SEQUENCE</scope>
</reference>
<proteinExistence type="predicted"/>
<evidence type="ECO:0000256" key="1">
    <source>
        <dbReference type="ARBA" id="ARBA00022729"/>
    </source>
</evidence>
<dbReference type="Gene3D" id="3.90.10.10">
    <property type="entry name" value="Cytochrome C3"/>
    <property type="match status" value="1"/>
</dbReference>
<keyword evidence="2" id="KW-0812">Transmembrane</keyword>
<evidence type="ECO:0000256" key="2">
    <source>
        <dbReference type="SAM" id="Phobius"/>
    </source>
</evidence>
<accession>A0A7G9YME1</accession>
<protein>
    <submittedName>
        <fullName evidence="4">Uncharacterized protein</fullName>
    </submittedName>
</protein>
<keyword evidence="2" id="KW-0472">Membrane</keyword>
<evidence type="ECO:0000313" key="4">
    <source>
        <dbReference type="EMBL" id="QNO49175.1"/>
    </source>
</evidence>